<evidence type="ECO:0000256" key="12">
    <source>
        <dbReference type="ARBA" id="ARBA00023170"/>
    </source>
</evidence>
<dbReference type="NCBIfam" id="TIGR01783">
    <property type="entry name" value="TonB-siderophor"/>
    <property type="match status" value="1"/>
</dbReference>
<dbReference type="EMBL" id="JBBWWT010000004">
    <property type="protein sequence ID" value="MEL1264800.1"/>
    <property type="molecule type" value="Genomic_DNA"/>
</dbReference>
<evidence type="ECO:0000256" key="7">
    <source>
        <dbReference type="ARBA" id="ARBA00022729"/>
    </source>
</evidence>
<keyword evidence="8" id="KW-0408">Iron</keyword>
<accession>A0ABU9J1G4</accession>
<comment type="caution">
    <text evidence="19">The sequence shown here is derived from an EMBL/GenBank/DDBJ whole genome shotgun (WGS) entry which is preliminary data.</text>
</comment>
<keyword evidence="7 16" id="KW-0732">Signal</keyword>
<feature type="chain" id="PRO_5046002644" evidence="16">
    <location>
        <begin position="25"/>
        <end position="711"/>
    </location>
</feature>
<keyword evidence="13 14" id="KW-0998">Cell outer membrane</keyword>
<evidence type="ECO:0000256" key="1">
    <source>
        <dbReference type="ARBA" id="ARBA00004571"/>
    </source>
</evidence>
<dbReference type="Proteomes" id="UP001459204">
    <property type="component" value="Unassembled WGS sequence"/>
</dbReference>
<evidence type="ECO:0000256" key="5">
    <source>
        <dbReference type="ARBA" id="ARBA00022496"/>
    </source>
</evidence>
<comment type="similarity">
    <text evidence="2 14 15">Belongs to the TonB-dependent receptor family.</text>
</comment>
<keyword evidence="3 14" id="KW-0813">Transport</keyword>
<dbReference type="Gene3D" id="2.170.130.10">
    <property type="entry name" value="TonB-dependent receptor, plug domain"/>
    <property type="match status" value="1"/>
</dbReference>
<evidence type="ECO:0000313" key="20">
    <source>
        <dbReference type="Proteomes" id="UP001459204"/>
    </source>
</evidence>
<gene>
    <name evidence="19" type="ORF">AAD027_10535</name>
</gene>
<evidence type="ECO:0000256" key="4">
    <source>
        <dbReference type="ARBA" id="ARBA00022452"/>
    </source>
</evidence>
<evidence type="ECO:0000256" key="13">
    <source>
        <dbReference type="ARBA" id="ARBA00023237"/>
    </source>
</evidence>
<keyword evidence="20" id="KW-1185">Reference proteome</keyword>
<protein>
    <submittedName>
        <fullName evidence="19">TonB-dependent siderophore receptor</fullName>
    </submittedName>
</protein>
<dbReference type="Gene3D" id="2.40.170.20">
    <property type="entry name" value="TonB-dependent receptor, beta-barrel domain"/>
    <property type="match status" value="1"/>
</dbReference>
<keyword evidence="9" id="KW-0406">Ion transport</keyword>
<evidence type="ECO:0000256" key="8">
    <source>
        <dbReference type="ARBA" id="ARBA00023004"/>
    </source>
</evidence>
<dbReference type="Pfam" id="PF07715">
    <property type="entry name" value="Plug"/>
    <property type="match status" value="1"/>
</dbReference>
<keyword evidence="5" id="KW-0410">Iron transport</keyword>
<dbReference type="InterPro" id="IPR039426">
    <property type="entry name" value="TonB-dep_rcpt-like"/>
</dbReference>
<dbReference type="InterPro" id="IPR010105">
    <property type="entry name" value="TonB_sidphr_rcpt"/>
</dbReference>
<dbReference type="InterPro" id="IPR036942">
    <property type="entry name" value="Beta-barrel_TonB_sf"/>
</dbReference>
<evidence type="ECO:0000256" key="3">
    <source>
        <dbReference type="ARBA" id="ARBA00022448"/>
    </source>
</evidence>
<keyword evidence="11 14" id="KW-0472">Membrane</keyword>
<dbReference type="InterPro" id="IPR000531">
    <property type="entry name" value="Beta-barrel_TonB"/>
</dbReference>
<feature type="domain" description="TonB-dependent receptor plug" evidence="18">
    <location>
        <begin position="67"/>
        <end position="167"/>
    </location>
</feature>
<evidence type="ECO:0000256" key="10">
    <source>
        <dbReference type="ARBA" id="ARBA00023077"/>
    </source>
</evidence>
<feature type="domain" description="TonB-dependent receptor-like beta-barrel" evidence="17">
    <location>
        <begin position="241"/>
        <end position="680"/>
    </location>
</feature>
<dbReference type="InterPro" id="IPR037066">
    <property type="entry name" value="Plug_dom_sf"/>
</dbReference>
<dbReference type="RefSeq" id="WP_341725986.1">
    <property type="nucleotide sequence ID" value="NZ_JBBWWT010000004.1"/>
</dbReference>
<dbReference type="CDD" id="cd01347">
    <property type="entry name" value="ligand_gated_channel"/>
    <property type="match status" value="1"/>
</dbReference>
<dbReference type="SUPFAM" id="SSF56935">
    <property type="entry name" value="Porins"/>
    <property type="match status" value="1"/>
</dbReference>
<dbReference type="PANTHER" id="PTHR32552">
    <property type="entry name" value="FERRICHROME IRON RECEPTOR-RELATED"/>
    <property type="match status" value="1"/>
</dbReference>
<evidence type="ECO:0000259" key="17">
    <source>
        <dbReference type="Pfam" id="PF00593"/>
    </source>
</evidence>
<evidence type="ECO:0000256" key="15">
    <source>
        <dbReference type="RuleBase" id="RU003357"/>
    </source>
</evidence>
<evidence type="ECO:0000313" key="19">
    <source>
        <dbReference type="EMBL" id="MEL1264800.1"/>
    </source>
</evidence>
<dbReference type="InterPro" id="IPR012910">
    <property type="entry name" value="Plug_dom"/>
</dbReference>
<dbReference type="Pfam" id="PF00593">
    <property type="entry name" value="TonB_dep_Rec_b-barrel"/>
    <property type="match status" value="1"/>
</dbReference>
<keyword evidence="4 14" id="KW-1134">Transmembrane beta strand</keyword>
<dbReference type="PANTHER" id="PTHR32552:SF68">
    <property type="entry name" value="FERRICHROME OUTER MEMBRANE TRANSPORTER_PHAGE RECEPTOR"/>
    <property type="match status" value="1"/>
</dbReference>
<proteinExistence type="inferred from homology"/>
<evidence type="ECO:0000256" key="9">
    <source>
        <dbReference type="ARBA" id="ARBA00023065"/>
    </source>
</evidence>
<evidence type="ECO:0000256" key="2">
    <source>
        <dbReference type="ARBA" id="ARBA00009810"/>
    </source>
</evidence>
<name>A0ABU9J1G4_9GAMM</name>
<dbReference type="PROSITE" id="PS52016">
    <property type="entry name" value="TONB_DEPENDENT_REC_3"/>
    <property type="match status" value="1"/>
</dbReference>
<feature type="signal peptide" evidence="16">
    <location>
        <begin position="1"/>
        <end position="24"/>
    </location>
</feature>
<evidence type="ECO:0000259" key="18">
    <source>
        <dbReference type="Pfam" id="PF07715"/>
    </source>
</evidence>
<evidence type="ECO:0000256" key="6">
    <source>
        <dbReference type="ARBA" id="ARBA00022692"/>
    </source>
</evidence>
<evidence type="ECO:0000256" key="11">
    <source>
        <dbReference type="ARBA" id="ARBA00023136"/>
    </source>
</evidence>
<keyword evidence="6 14" id="KW-0812">Transmembrane</keyword>
<organism evidence="19 20">
    <name type="scientific">Pseudoxanthomonas putridarboris</name>
    <dbReference type="NCBI Taxonomy" id="752605"/>
    <lineage>
        <taxon>Bacteria</taxon>
        <taxon>Pseudomonadati</taxon>
        <taxon>Pseudomonadota</taxon>
        <taxon>Gammaproteobacteria</taxon>
        <taxon>Lysobacterales</taxon>
        <taxon>Lysobacteraceae</taxon>
        <taxon>Pseudoxanthomonas</taxon>
    </lineage>
</organism>
<evidence type="ECO:0000256" key="16">
    <source>
        <dbReference type="SAM" id="SignalP"/>
    </source>
</evidence>
<keyword evidence="10 15" id="KW-0798">TonB box</keyword>
<comment type="subcellular location">
    <subcellularLocation>
        <location evidence="1 14">Cell outer membrane</location>
        <topology evidence="1 14">Multi-pass membrane protein</topology>
    </subcellularLocation>
</comment>
<sequence length="711" mass="77385">MSASSPRVVLSVRSLSLSIAVALAAPLAAFAQSGEVAPSDATTLDAVQVQAPIPRSTGTATKTATSLKEIPQSISVVTDRQMRDRGIHGVEEAVWFTAGAQGGGYGSDSRSDWLLVRGFTPARYMDGLTLPEGSGTGITRIEPYGLERVEVLKGPASVNYGAMPPGGLVNYVSKRPTEDTLREVEVQVGSDDMKQLAFDFGGKLNDSGTLLYRLTGLGRNSDTPVDFIHDDRYFLAPAITWKPDEANELTVLARYQKADTKGGAGFLPAEGTLLPNPNGKISPSLYTGEPNANDYVKTMKSLGYEFRHDFGGGVAFQQSARLVDAEVEPSVSVGAFGFAPGSQTELSRYLWSTREDEKTFGLDNNLQWRFATGRAEHTVLAGLDYRRTRYDYDSNFVFAATGLDVFNSVYGSMPDLRPDFDPLTTASTRQTQSQVGLYVQDQIKLDRWVFTVGGRQDWVGTDSNGDHQSDDEFSARVGVNYVFDNGLVPYVGWSQSFQATIGAEHVDRGGRAFVPTTGEQIEAGLKYQPASGKVLATLALYEITQENTLTVDPEHTLFQIQQGETRVRGVELEGRWNIGSGLSVYGAYAYIDSEVTKSNDASTLGKQIALQPKHAASAGADYTFTGGALAGLGFGAGVRYTGEHFGDAPNEWETPSYTLFDAAVHYDIANWRLQLNVQNVGDKEYISACNAIYWCYYGYERTVTATARYQW</sequence>
<evidence type="ECO:0000256" key="14">
    <source>
        <dbReference type="PROSITE-ProRule" id="PRU01360"/>
    </source>
</evidence>
<keyword evidence="12 19" id="KW-0675">Receptor</keyword>
<reference evidence="19 20" key="1">
    <citation type="submission" date="2024-04" db="EMBL/GenBank/DDBJ databases">
        <title>Draft genome sequence of Pseudoxanthomonas putridarboris WD12.</title>
        <authorList>
            <person name="Oh J."/>
        </authorList>
    </citation>
    <scope>NUCLEOTIDE SEQUENCE [LARGE SCALE GENOMIC DNA]</scope>
    <source>
        <strain evidence="19 20">WD12</strain>
    </source>
</reference>